<keyword evidence="6 7" id="KW-0472">Membrane</keyword>
<comment type="subcellular location">
    <subcellularLocation>
        <location evidence="1 7">Cell membrane</location>
        <topology evidence="1 7">Multi-pass membrane protein</topology>
    </subcellularLocation>
</comment>
<reference evidence="8 9" key="1">
    <citation type="journal article" date="2015" name="Stand. Genomic Sci.">
        <title>Genomic Encyclopedia of Bacterial and Archaeal Type Strains, Phase III: the genomes of soil and plant-associated and newly described type strains.</title>
        <authorList>
            <person name="Whitman W.B."/>
            <person name="Woyke T."/>
            <person name="Klenk H.P."/>
            <person name="Zhou Y."/>
            <person name="Lilburn T.G."/>
            <person name="Beck B.J."/>
            <person name="De Vos P."/>
            <person name="Vandamme P."/>
            <person name="Eisen J.A."/>
            <person name="Garrity G."/>
            <person name="Hugenholtz P."/>
            <person name="Kyrpides N.C."/>
        </authorList>
    </citation>
    <scope>NUCLEOTIDE SEQUENCE [LARGE SCALE GENOMIC DNA]</scope>
    <source>
        <strain evidence="8 9">CGMCC 1.6847</strain>
    </source>
</reference>
<protein>
    <recommendedName>
        <fullName evidence="7">UPF0056 membrane protein</fullName>
    </recommendedName>
</protein>
<sequence length="209" mass="22790">MNPLTIKNEYFCIIKTNIMQLDIREIITVSMVLFAVIDIVGSIPIIVDLRAKHGHIESEKASIVAGVIMIVFLFAGEELLKLIGIDVNSFAVAGSFVLFFLALEMILGIRIYRDEEASSASIVPLAFPLIAGAGTMTTLLSLRSQFFTINIVIAIFLNIILVYIVLKSSSKIEKMLGENGLGVIRKTFGVVLLAIAVKLFAANVKGLFL</sequence>
<evidence type="ECO:0000256" key="6">
    <source>
        <dbReference type="ARBA" id="ARBA00023136"/>
    </source>
</evidence>
<keyword evidence="3" id="KW-1003">Cell membrane</keyword>
<evidence type="ECO:0000256" key="7">
    <source>
        <dbReference type="RuleBase" id="RU362048"/>
    </source>
</evidence>
<comment type="similarity">
    <text evidence="2 7">Belongs to the UPF0056 (MarC) family.</text>
</comment>
<dbReference type="Pfam" id="PF01914">
    <property type="entry name" value="MarC"/>
    <property type="match status" value="1"/>
</dbReference>
<name>A0ABY3FMX5_9FLAO</name>
<accession>A0ABY3FMX5</accession>
<dbReference type="PANTHER" id="PTHR33508:SF1">
    <property type="entry name" value="UPF0056 MEMBRANE PROTEIN YHCE"/>
    <property type="match status" value="1"/>
</dbReference>
<keyword evidence="4 7" id="KW-0812">Transmembrane</keyword>
<feature type="transmembrane region" description="Helical" evidence="7">
    <location>
        <begin position="187"/>
        <end position="208"/>
    </location>
</feature>
<gene>
    <name evidence="8" type="ORF">IQ05_00657</name>
</gene>
<evidence type="ECO:0000313" key="8">
    <source>
        <dbReference type="EMBL" id="TWI02404.1"/>
    </source>
</evidence>
<comment type="caution">
    <text evidence="8">The sequence shown here is derived from an EMBL/GenBank/DDBJ whole genome shotgun (WGS) entry which is preliminary data.</text>
</comment>
<feature type="transmembrane region" description="Helical" evidence="7">
    <location>
        <begin position="121"/>
        <end position="140"/>
    </location>
</feature>
<evidence type="ECO:0000313" key="9">
    <source>
        <dbReference type="Proteomes" id="UP000317519"/>
    </source>
</evidence>
<evidence type="ECO:0000256" key="5">
    <source>
        <dbReference type="ARBA" id="ARBA00022989"/>
    </source>
</evidence>
<proteinExistence type="inferred from homology"/>
<dbReference type="InterPro" id="IPR002771">
    <property type="entry name" value="Multi_antbiot-R_MarC"/>
</dbReference>
<keyword evidence="5 7" id="KW-1133">Transmembrane helix</keyword>
<feature type="transmembrane region" description="Helical" evidence="7">
    <location>
        <begin position="89"/>
        <end position="109"/>
    </location>
</feature>
<evidence type="ECO:0000256" key="3">
    <source>
        <dbReference type="ARBA" id="ARBA00022475"/>
    </source>
</evidence>
<feature type="transmembrane region" description="Helical" evidence="7">
    <location>
        <begin position="26"/>
        <end position="49"/>
    </location>
</feature>
<evidence type="ECO:0000256" key="2">
    <source>
        <dbReference type="ARBA" id="ARBA00009784"/>
    </source>
</evidence>
<keyword evidence="9" id="KW-1185">Reference proteome</keyword>
<evidence type="ECO:0000256" key="1">
    <source>
        <dbReference type="ARBA" id="ARBA00004651"/>
    </source>
</evidence>
<feature type="transmembrane region" description="Helical" evidence="7">
    <location>
        <begin position="61"/>
        <end position="83"/>
    </location>
</feature>
<dbReference type="PANTHER" id="PTHR33508">
    <property type="entry name" value="UPF0056 MEMBRANE PROTEIN YHCE"/>
    <property type="match status" value="1"/>
</dbReference>
<dbReference type="Proteomes" id="UP000317519">
    <property type="component" value="Unassembled WGS sequence"/>
</dbReference>
<feature type="transmembrane region" description="Helical" evidence="7">
    <location>
        <begin position="146"/>
        <end position="166"/>
    </location>
</feature>
<evidence type="ECO:0000256" key="4">
    <source>
        <dbReference type="ARBA" id="ARBA00022692"/>
    </source>
</evidence>
<dbReference type="EMBL" id="VLKO01000002">
    <property type="protein sequence ID" value="TWI02404.1"/>
    <property type="molecule type" value="Genomic_DNA"/>
</dbReference>
<organism evidence="8 9">
    <name type="scientific">Flavobacterium tiangeerense</name>
    <dbReference type="NCBI Taxonomy" id="459471"/>
    <lineage>
        <taxon>Bacteria</taxon>
        <taxon>Pseudomonadati</taxon>
        <taxon>Bacteroidota</taxon>
        <taxon>Flavobacteriia</taxon>
        <taxon>Flavobacteriales</taxon>
        <taxon>Flavobacteriaceae</taxon>
        <taxon>Flavobacterium</taxon>
    </lineage>
</organism>